<gene>
    <name evidence="2" type="ORF">H8707_02905</name>
</gene>
<feature type="transmembrane region" description="Helical" evidence="1">
    <location>
        <begin position="45"/>
        <end position="65"/>
    </location>
</feature>
<keyword evidence="1" id="KW-1133">Transmembrane helix</keyword>
<keyword evidence="1" id="KW-0472">Membrane</keyword>
<sequence>MIALLHNINDNILLNYLVLVNLITFAAFGVDKYKAKWNKWRIPESNLIFLSIIGGSAGGILSMLIFKHKTHKMKFKIGMPIILLLQILIFIYFII</sequence>
<dbReference type="EMBL" id="JACRTG010000008">
    <property type="protein sequence ID" value="MBC8587191.1"/>
    <property type="molecule type" value="Genomic_DNA"/>
</dbReference>
<protein>
    <submittedName>
        <fullName evidence="2">DUF1294 domain-containing protein</fullName>
    </submittedName>
</protein>
<evidence type="ECO:0000313" key="2">
    <source>
        <dbReference type="EMBL" id="MBC8587191.1"/>
    </source>
</evidence>
<dbReference type="AlphaFoldDB" id="A0A926IJ96"/>
<dbReference type="Proteomes" id="UP000601171">
    <property type="component" value="Unassembled WGS sequence"/>
</dbReference>
<evidence type="ECO:0000256" key="1">
    <source>
        <dbReference type="SAM" id="Phobius"/>
    </source>
</evidence>
<dbReference type="InterPro" id="IPR012156">
    <property type="entry name" value="Cold_shock_CspA"/>
</dbReference>
<proteinExistence type="predicted"/>
<organism evidence="2 3">
    <name type="scientific">Paratissierella segnis</name>
    <dbReference type="NCBI Taxonomy" id="2763679"/>
    <lineage>
        <taxon>Bacteria</taxon>
        <taxon>Bacillati</taxon>
        <taxon>Bacillota</taxon>
        <taxon>Tissierellia</taxon>
        <taxon>Tissierellales</taxon>
        <taxon>Tissierellaceae</taxon>
        <taxon>Paratissierella</taxon>
    </lineage>
</organism>
<evidence type="ECO:0000313" key="3">
    <source>
        <dbReference type="Proteomes" id="UP000601171"/>
    </source>
</evidence>
<name>A0A926IJ96_9FIRM</name>
<dbReference type="GO" id="GO:0003676">
    <property type="term" value="F:nucleic acid binding"/>
    <property type="evidence" value="ECO:0007669"/>
    <property type="project" value="InterPro"/>
</dbReference>
<comment type="caution">
    <text evidence="2">The sequence shown here is derived from an EMBL/GenBank/DDBJ whole genome shotgun (WGS) entry which is preliminary data.</text>
</comment>
<dbReference type="Pfam" id="PF06961">
    <property type="entry name" value="DUF1294"/>
    <property type="match status" value="1"/>
</dbReference>
<reference evidence="2" key="1">
    <citation type="submission" date="2020-08" db="EMBL/GenBank/DDBJ databases">
        <title>Genome public.</title>
        <authorList>
            <person name="Liu C."/>
            <person name="Sun Q."/>
        </authorList>
    </citation>
    <scope>NUCLEOTIDE SEQUENCE</scope>
    <source>
        <strain evidence="2">BX21</strain>
    </source>
</reference>
<keyword evidence="1" id="KW-0812">Transmembrane</keyword>
<dbReference type="PIRSF" id="PIRSF002599">
    <property type="entry name" value="Cold_shock_A"/>
    <property type="match status" value="1"/>
</dbReference>
<keyword evidence="3" id="KW-1185">Reference proteome</keyword>
<dbReference type="InterPro" id="IPR010718">
    <property type="entry name" value="DUF1294"/>
</dbReference>
<feature type="transmembrane region" description="Helical" evidence="1">
    <location>
        <begin position="12"/>
        <end position="30"/>
    </location>
</feature>
<feature type="transmembrane region" description="Helical" evidence="1">
    <location>
        <begin position="77"/>
        <end position="94"/>
    </location>
</feature>
<accession>A0A926IJ96</accession>